<dbReference type="InterPro" id="IPR029058">
    <property type="entry name" value="AB_hydrolase_fold"/>
</dbReference>
<dbReference type="Gene3D" id="3.40.50.1820">
    <property type="entry name" value="alpha/beta hydrolase"/>
    <property type="match status" value="1"/>
</dbReference>
<accession>A0A9N7MW14</accession>
<dbReference type="PANTHER" id="PTHR23024">
    <property type="entry name" value="ARYLACETAMIDE DEACETYLASE"/>
    <property type="match status" value="1"/>
</dbReference>
<evidence type="ECO:0000259" key="2">
    <source>
        <dbReference type="Pfam" id="PF07859"/>
    </source>
</evidence>
<name>A0A9N7MW14_STRHE</name>
<dbReference type="AlphaFoldDB" id="A0A9N7MW14"/>
<evidence type="ECO:0000313" key="4">
    <source>
        <dbReference type="Proteomes" id="UP001153555"/>
    </source>
</evidence>
<dbReference type="EMBL" id="CACSLK010013250">
    <property type="protein sequence ID" value="CAA0815793.1"/>
    <property type="molecule type" value="Genomic_DNA"/>
</dbReference>
<evidence type="ECO:0000256" key="1">
    <source>
        <dbReference type="ARBA" id="ARBA00010515"/>
    </source>
</evidence>
<reference evidence="3" key="1">
    <citation type="submission" date="2019-12" db="EMBL/GenBank/DDBJ databases">
        <authorList>
            <person name="Scholes J."/>
        </authorList>
    </citation>
    <scope>NUCLEOTIDE SEQUENCE</scope>
</reference>
<evidence type="ECO:0000313" key="3">
    <source>
        <dbReference type="EMBL" id="CAA0815793.1"/>
    </source>
</evidence>
<gene>
    <name evidence="3" type="ORF">SHERM_15694</name>
</gene>
<comment type="similarity">
    <text evidence="1">Belongs to the 'GDXG' lipolytic enzyme family.</text>
</comment>
<keyword evidence="4" id="KW-1185">Reference proteome</keyword>
<feature type="domain" description="Alpha/beta hydrolase fold-3" evidence="2">
    <location>
        <begin position="76"/>
        <end position="282"/>
    </location>
</feature>
<protein>
    <submittedName>
        <fullName evidence="3">Probable carboxylesterase 1</fullName>
    </submittedName>
</protein>
<dbReference type="GO" id="GO:0016787">
    <property type="term" value="F:hydrolase activity"/>
    <property type="evidence" value="ECO:0007669"/>
    <property type="project" value="InterPro"/>
</dbReference>
<dbReference type="SUPFAM" id="SSF53474">
    <property type="entry name" value="alpha/beta-Hydrolases"/>
    <property type="match status" value="1"/>
</dbReference>
<organism evidence="3 4">
    <name type="scientific">Striga hermonthica</name>
    <name type="common">Purple witchweed</name>
    <name type="synonym">Buchnera hermonthica</name>
    <dbReference type="NCBI Taxonomy" id="68872"/>
    <lineage>
        <taxon>Eukaryota</taxon>
        <taxon>Viridiplantae</taxon>
        <taxon>Streptophyta</taxon>
        <taxon>Embryophyta</taxon>
        <taxon>Tracheophyta</taxon>
        <taxon>Spermatophyta</taxon>
        <taxon>Magnoliopsida</taxon>
        <taxon>eudicotyledons</taxon>
        <taxon>Gunneridae</taxon>
        <taxon>Pentapetalae</taxon>
        <taxon>asterids</taxon>
        <taxon>lamiids</taxon>
        <taxon>Lamiales</taxon>
        <taxon>Orobanchaceae</taxon>
        <taxon>Buchnereae</taxon>
        <taxon>Striga</taxon>
    </lineage>
</organism>
<dbReference type="InterPro" id="IPR013094">
    <property type="entry name" value="AB_hydrolase_3"/>
</dbReference>
<dbReference type="InterPro" id="IPR050466">
    <property type="entry name" value="Carboxylest/Gibb_receptor"/>
</dbReference>
<sequence length="305" mass="33142">MASAPKEIAVDMSPFFRLFKDGSIERLSPPQFQPPSDDPTSAVRSKDVQIDPATGLSVRIFAPRRLHDPPRRLPVVVYIHGGAFCVGSAFAPVFHAFVSAVAERAGAVAVSIDYRLAPETPLPAAFDDSWAAFRWIASHAGGVGGPDPWLSELADFGRVFVGGESAGATIASDMAVRAGTEPLSGVGIAGVFLIHPFFGGKEEDRLYRFLCPESSGRDEDPRLYPAVDPRIGGMAGRRVIFFVAEKDFLRDRAWGYYEGLRKSAWAGEVEIMETKEEGHCFHLFNSSSYKAVAIMDRLVAFITSA</sequence>
<dbReference type="Pfam" id="PF07859">
    <property type="entry name" value="Abhydrolase_3"/>
    <property type="match status" value="1"/>
</dbReference>
<proteinExistence type="inferred from homology"/>
<dbReference type="OrthoDB" id="408631at2759"/>
<dbReference type="PANTHER" id="PTHR23024:SF621">
    <property type="entry name" value="CARBOXYLESTERASE 2-RELATED"/>
    <property type="match status" value="1"/>
</dbReference>
<dbReference type="Proteomes" id="UP001153555">
    <property type="component" value="Unassembled WGS sequence"/>
</dbReference>
<comment type="caution">
    <text evidence="3">The sequence shown here is derived from an EMBL/GenBank/DDBJ whole genome shotgun (WGS) entry which is preliminary data.</text>
</comment>